<feature type="domain" description="Protein kinase" evidence="1">
    <location>
        <begin position="235"/>
        <end position="543"/>
    </location>
</feature>
<dbReference type="AlphaFoldDB" id="A0AAE0NRD0"/>
<keyword evidence="2" id="KW-0808">Transferase</keyword>
<dbReference type="PROSITE" id="PS50011">
    <property type="entry name" value="PROTEIN_KINASE_DOM"/>
    <property type="match status" value="1"/>
</dbReference>
<reference evidence="2" key="1">
    <citation type="journal article" date="2023" name="Mol. Phylogenet. Evol.">
        <title>Genome-scale phylogeny and comparative genomics of the fungal order Sordariales.</title>
        <authorList>
            <person name="Hensen N."/>
            <person name="Bonometti L."/>
            <person name="Westerberg I."/>
            <person name="Brannstrom I.O."/>
            <person name="Guillou S."/>
            <person name="Cros-Aarteil S."/>
            <person name="Calhoun S."/>
            <person name="Haridas S."/>
            <person name="Kuo A."/>
            <person name="Mondo S."/>
            <person name="Pangilinan J."/>
            <person name="Riley R."/>
            <person name="LaButti K."/>
            <person name="Andreopoulos B."/>
            <person name="Lipzen A."/>
            <person name="Chen C."/>
            <person name="Yan M."/>
            <person name="Daum C."/>
            <person name="Ng V."/>
            <person name="Clum A."/>
            <person name="Steindorff A."/>
            <person name="Ohm R.A."/>
            <person name="Martin F."/>
            <person name="Silar P."/>
            <person name="Natvig D.O."/>
            <person name="Lalanne C."/>
            <person name="Gautier V."/>
            <person name="Ament-Velasquez S.L."/>
            <person name="Kruys A."/>
            <person name="Hutchinson M.I."/>
            <person name="Powell A.J."/>
            <person name="Barry K."/>
            <person name="Miller A.N."/>
            <person name="Grigoriev I.V."/>
            <person name="Debuchy R."/>
            <person name="Gladieux P."/>
            <person name="Hiltunen Thoren M."/>
            <person name="Johannesson H."/>
        </authorList>
    </citation>
    <scope>NUCLEOTIDE SEQUENCE</scope>
    <source>
        <strain evidence="2">FGSC 1904</strain>
    </source>
</reference>
<evidence type="ECO:0000313" key="3">
    <source>
        <dbReference type="Proteomes" id="UP001281003"/>
    </source>
</evidence>
<dbReference type="GO" id="GO:0005634">
    <property type="term" value="C:nucleus"/>
    <property type="evidence" value="ECO:0007669"/>
    <property type="project" value="TreeGrafter"/>
</dbReference>
<dbReference type="GO" id="GO:0044773">
    <property type="term" value="P:mitotic DNA damage checkpoint signaling"/>
    <property type="evidence" value="ECO:0007669"/>
    <property type="project" value="TreeGrafter"/>
</dbReference>
<protein>
    <submittedName>
        <fullName evidence="2">Kinase-like domain-containing protein</fullName>
    </submittedName>
</protein>
<organism evidence="2 3">
    <name type="scientific">Sordaria brevicollis</name>
    <dbReference type="NCBI Taxonomy" id="83679"/>
    <lineage>
        <taxon>Eukaryota</taxon>
        <taxon>Fungi</taxon>
        <taxon>Dikarya</taxon>
        <taxon>Ascomycota</taxon>
        <taxon>Pezizomycotina</taxon>
        <taxon>Sordariomycetes</taxon>
        <taxon>Sordariomycetidae</taxon>
        <taxon>Sordariales</taxon>
        <taxon>Sordariaceae</taxon>
        <taxon>Sordaria</taxon>
    </lineage>
</organism>
<sequence>MSSLAYSPNLVAVVQVTNTGARYRIELTHPPKNDNYWVIGSSSTADVNVGNVAMGIASKHIGLDINQDGAVVVKIFSAHHTLLKYESKDEYETVDNWIHECYGHDSPNAPAWVVPVNHPVHVFLGEASFSNRAIEVIIESFDHAEHLNDYLAAVQRLKSSAPLITAELNRETVSSLQPPQPSPVPSLPGTATFLSRRLEDMRLATPSRSPRNTVVPNFEETARNAGLYTHSFLQVTTRNNQRAPSSAKVVRVFCTRTGNVYAGKYFKKTEMPLLYDEANILKQLKDTQTCHVTTFVEKFLVPAGDPRRNMLITEWCDLGSIAEEASRKWFTYHECCMIIDQMAQALQHLHAQQLVHRNVRPQHILVRSRTDSRLEVCLTNFSSALKIPTIADGNGGPATIDLDASTRASFAHHDIRGENWAVHDAYIAPDGFTRAGKNFYAHVKNPEAVDIWSLGVVALEFLAGGLPFITYETEEDYQHPILVKDQHFFQLIVNYRDELARSPGAALDAGLVGLIMEMLHPSCWERITARDLAGATCILMNLLRDERMREYYRVQYPGGQFPVVMAPVVRAYDVWCGRY</sequence>
<dbReference type="Pfam" id="PF00069">
    <property type="entry name" value="Pkinase"/>
    <property type="match status" value="1"/>
</dbReference>
<evidence type="ECO:0000259" key="1">
    <source>
        <dbReference type="PROSITE" id="PS50011"/>
    </source>
</evidence>
<dbReference type="PANTHER" id="PTHR44167:SF18">
    <property type="entry name" value="PROTEIN KINASE DOMAIN-CONTAINING PROTEIN"/>
    <property type="match status" value="1"/>
</dbReference>
<dbReference type="GO" id="GO:0004674">
    <property type="term" value="F:protein serine/threonine kinase activity"/>
    <property type="evidence" value="ECO:0007669"/>
    <property type="project" value="TreeGrafter"/>
</dbReference>
<dbReference type="SUPFAM" id="SSF56112">
    <property type="entry name" value="Protein kinase-like (PK-like)"/>
    <property type="match status" value="1"/>
</dbReference>
<name>A0AAE0NRD0_SORBR</name>
<dbReference type="PANTHER" id="PTHR44167">
    <property type="entry name" value="OVARIAN-SPECIFIC SERINE/THREONINE-PROTEIN KINASE LOK-RELATED"/>
    <property type="match status" value="1"/>
</dbReference>
<gene>
    <name evidence="2" type="ORF">B0T20DRAFT_493891</name>
</gene>
<dbReference type="EMBL" id="JAUTDP010000020">
    <property type="protein sequence ID" value="KAK3386281.1"/>
    <property type="molecule type" value="Genomic_DNA"/>
</dbReference>
<dbReference type="Gene3D" id="1.10.510.10">
    <property type="entry name" value="Transferase(Phosphotransferase) domain 1"/>
    <property type="match status" value="1"/>
</dbReference>
<dbReference type="SMART" id="SM00220">
    <property type="entry name" value="S_TKc"/>
    <property type="match status" value="1"/>
</dbReference>
<dbReference type="GO" id="GO:0005737">
    <property type="term" value="C:cytoplasm"/>
    <property type="evidence" value="ECO:0007669"/>
    <property type="project" value="TreeGrafter"/>
</dbReference>
<dbReference type="InterPro" id="IPR011009">
    <property type="entry name" value="Kinase-like_dom_sf"/>
</dbReference>
<evidence type="ECO:0000313" key="2">
    <source>
        <dbReference type="EMBL" id="KAK3386281.1"/>
    </source>
</evidence>
<dbReference type="GO" id="GO:0005524">
    <property type="term" value="F:ATP binding"/>
    <property type="evidence" value="ECO:0007669"/>
    <property type="project" value="InterPro"/>
</dbReference>
<reference evidence="2" key="2">
    <citation type="submission" date="2023-07" db="EMBL/GenBank/DDBJ databases">
        <authorList>
            <consortium name="Lawrence Berkeley National Laboratory"/>
            <person name="Haridas S."/>
            <person name="Hensen N."/>
            <person name="Bonometti L."/>
            <person name="Westerberg I."/>
            <person name="Brannstrom I.O."/>
            <person name="Guillou S."/>
            <person name="Cros-Aarteil S."/>
            <person name="Calhoun S."/>
            <person name="Kuo A."/>
            <person name="Mondo S."/>
            <person name="Pangilinan J."/>
            <person name="Riley R."/>
            <person name="LaButti K."/>
            <person name="Andreopoulos B."/>
            <person name="Lipzen A."/>
            <person name="Chen C."/>
            <person name="Yanf M."/>
            <person name="Daum C."/>
            <person name="Ng V."/>
            <person name="Clum A."/>
            <person name="Steindorff A."/>
            <person name="Ohm R."/>
            <person name="Martin F."/>
            <person name="Silar P."/>
            <person name="Natvig D."/>
            <person name="Lalanne C."/>
            <person name="Gautier V."/>
            <person name="Ament-velasquez S.L."/>
            <person name="Kruys A."/>
            <person name="Hutchinson M.I."/>
            <person name="Powell A.J."/>
            <person name="Barry K."/>
            <person name="Miller A.N."/>
            <person name="Grigoriev I.V."/>
            <person name="Debuchy R."/>
            <person name="Gladieux P."/>
            <person name="Thoren M.H."/>
            <person name="Johannesson H."/>
        </authorList>
    </citation>
    <scope>NUCLEOTIDE SEQUENCE</scope>
    <source>
        <strain evidence="2">FGSC 1904</strain>
    </source>
</reference>
<accession>A0AAE0NRD0</accession>
<dbReference type="CDD" id="cd00180">
    <property type="entry name" value="PKc"/>
    <property type="match status" value="1"/>
</dbReference>
<comment type="caution">
    <text evidence="2">The sequence shown here is derived from an EMBL/GenBank/DDBJ whole genome shotgun (WGS) entry which is preliminary data.</text>
</comment>
<dbReference type="InterPro" id="IPR000719">
    <property type="entry name" value="Prot_kinase_dom"/>
</dbReference>
<proteinExistence type="predicted"/>
<dbReference type="Proteomes" id="UP001281003">
    <property type="component" value="Unassembled WGS sequence"/>
</dbReference>
<keyword evidence="2" id="KW-0418">Kinase</keyword>
<keyword evidence="3" id="KW-1185">Reference proteome</keyword>